<gene>
    <name evidence="10" type="primary">pheA</name>
    <name evidence="13" type="ORF">FB459_0557</name>
</gene>
<dbReference type="FunFam" id="3.40.190.10:FF:000064">
    <property type="entry name" value="Prephenate dehydratase"/>
    <property type="match status" value="1"/>
</dbReference>
<evidence type="ECO:0000256" key="5">
    <source>
        <dbReference type="ARBA" id="ARBA00023141"/>
    </source>
</evidence>
<dbReference type="GO" id="GO:0004664">
    <property type="term" value="F:prephenate dehydratase activity"/>
    <property type="evidence" value="ECO:0007669"/>
    <property type="project" value="UniProtKB-UniRule"/>
</dbReference>
<protein>
    <recommendedName>
        <fullName evidence="3 10">Prephenate dehydratase</fullName>
        <shortName evidence="10">PDT</shortName>
        <ecNumber evidence="2 10">4.2.1.51</ecNumber>
    </recommendedName>
</protein>
<dbReference type="PROSITE" id="PS00857">
    <property type="entry name" value="PREPHENATE_DEHYDR_1"/>
    <property type="match status" value="1"/>
</dbReference>
<evidence type="ECO:0000259" key="11">
    <source>
        <dbReference type="PROSITE" id="PS51171"/>
    </source>
</evidence>
<dbReference type="OrthoDB" id="9802281at2"/>
<dbReference type="EC" id="4.2.1.51" evidence="2 10"/>
<dbReference type="EMBL" id="VFMO01000001">
    <property type="protein sequence ID" value="TQJ13159.1"/>
    <property type="molecule type" value="Genomic_DNA"/>
</dbReference>
<dbReference type="FunFam" id="3.30.70.260:FF:000012">
    <property type="entry name" value="Prephenate dehydratase"/>
    <property type="match status" value="1"/>
</dbReference>
<dbReference type="Pfam" id="PF00800">
    <property type="entry name" value="PDT"/>
    <property type="match status" value="1"/>
</dbReference>
<feature type="site" description="Essential for prephenate dehydratase activity" evidence="9">
    <location>
        <position position="181"/>
    </location>
</feature>
<dbReference type="Gene3D" id="3.40.190.10">
    <property type="entry name" value="Periplasmic binding protein-like II"/>
    <property type="match status" value="2"/>
</dbReference>
<feature type="domain" description="ACT" evidence="12">
    <location>
        <begin position="203"/>
        <end position="278"/>
    </location>
</feature>
<dbReference type="PROSITE" id="PS51171">
    <property type="entry name" value="PREPHENATE_DEHYDR_3"/>
    <property type="match status" value="1"/>
</dbReference>
<dbReference type="AlphaFoldDB" id="A0A542ECV2"/>
<name>A0A542ECV2_9MICO</name>
<comment type="catalytic activity">
    <reaction evidence="8 10">
        <text>prephenate + H(+) = 3-phenylpyruvate + CO2 + H2O</text>
        <dbReference type="Rhea" id="RHEA:21648"/>
        <dbReference type="ChEBI" id="CHEBI:15377"/>
        <dbReference type="ChEBI" id="CHEBI:15378"/>
        <dbReference type="ChEBI" id="CHEBI:16526"/>
        <dbReference type="ChEBI" id="CHEBI:18005"/>
        <dbReference type="ChEBI" id="CHEBI:29934"/>
        <dbReference type="EC" id="4.2.1.51"/>
    </reaction>
</comment>
<dbReference type="UniPathway" id="UPA00121">
    <property type="reaction ID" value="UER00345"/>
</dbReference>
<keyword evidence="5 10" id="KW-0057">Aromatic amino acid biosynthesis</keyword>
<dbReference type="InterPro" id="IPR002912">
    <property type="entry name" value="ACT_dom"/>
</dbReference>
<evidence type="ECO:0000256" key="3">
    <source>
        <dbReference type="ARBA" id="ARBA00021872"/>
    </source>
</evidence>
<dbReference type="GO" id="GO:0009094">
    <property type="term" value="P:L-phenylalanine biosynthetic process"/>
    <property type="evidence" value="ECO:0007669"/>
    <property type="project" value="UniProtKB-UniPathway"/>
</dbReference>
<dbReference type="Gene3D" id="3.30.70.260">
    <property type="match status" value="1"/>
</dbReference>
<dbReference type="Proteomes" id="UP000320806">
    <property type="component" value="Unassembled WGS sequence"/>
</dbReference>
<evidence type="ECO:0000256" key="8">
    <source>
        <dbReference type="ARBA" id="ARBA00047848"/>
    </source>
</evidence>
<evidence type="ECO:0000313" key="13">
    <source>
        <dbReference type="EMBL" id="TQJ13159.1"/>
    </source>
</evidence>
<dbReference type="PANTHER" id="PTHR21022">
    <property type="entry name" value="PREPHENATE DEHYDRATASE P PROTEIN"/>
    <property type="match status" value="1"/>
</dbReference>
<dbReference type="GO" id="GO:0005737">
    <property type="term" value="C:cytoplasm"/>
    <property type="evidence" value="ECO:0007669"/>
    <property type="project" value="TreeGrafter"/>
</dbReference>
<keyword evidence="4 10" id="KW-0028">Amino-acid biosynthesis</keyword>
<organism evidence="13 14">
    <name type="scientific">Yimella lutea</name>
    <dbReference type="NCBI Taxonomy" id="587872"/>
    <lineage>
        <taxon>Bacteria</taxon>
        <taxon>Bacillati</taxon>
        <taxon>Actinomycetota</taxon>
        <taxon>Actinomycetes</taxon>
        <taxon>Micrococcales</taxon>
        <taxon>Dermacoccaceae</taxon>
        <taxon>Yimella</taxon>
    </lineage>
</organism>
<keyword evidence="6 10" id="KW-0584">Phenylalanine biosynthesis</keyword>
<dbReference type="InterPro" id="IPR008242">
    <property type="entry name" value="Chor_mutase/pphenate_deHydtase"/>
</dbReference>
<dbReference type="PROSITE" id="PS51671">
    <property type="entry name" value="ACT"/>
    <property type="match status" value="1"/>
</dbReference>
<dbReference type="InterPro" id="IPR001086">
    <property type="entry name" value="Preph_deHydtase"/>
</dbReference>
<dbReference type="SUPFAM" id="SSF55021">
    <property type="entry name" value="ACT-like"/>
    <property type="match status" value="1"/>
</dbReference>
<evidence type="ECO:0000256" key="9">
    <source>
        <dbReference type="PIRSR" id="PIRSR001500-2"/>
    </source>
</evidence>
<evidence type="ECO:0000256" key="6">
    <source>
        <dbReference type="ARBA" id="ARBA00023222"/>
    </source>
</evidence>
<keyword evidence="14" id="KW-1185">Reference proteome</keyword>
<dbReference type="PANTHER" id="PTHR21022:SF19">
    <property type="entry name" value="PREPHENATE DEHYDRATASE-RELATED"/>
    <property type="match status" value="1"/>
</dbReference>
<dbReference type="InterPro" id="IPR018528">
    <property type="entry name" value="Preph_deHydtase_CS"/>
</dbReference>
<evidence type="ECO:0000256" key="2">
    <source>
        <dbReference type="ARBA" id="ARBA00013147"/>
    </source>
</evidence>
<dbReference type="PIRSF" id="PIRSF001500">
    <property type="entry name" value="Chor_mut_pdt_Ppr"/>
    <property type="match status" value="1"/>
</dbReference>
<dbReference type="PROSITE" id="PS00858">
    <property type="entry name" value="PREPHENATE_DEHYDR_2"/>
    <property type="match status" value="1"/>
</dbReference>
<dbReference type="SUPFAM" id="SSF53850">
    <property type="entry name" value="Periplasmic binding protein-like II"/>
    <property type="match status" value="1"/>
</dbReference>
<evidence type="ECO:0000313" key="14">
    <source>
        <dbReference type="Proteomes" id="UP000320806"/>
    </source>
</evidence>
<dbReference type="CDD" id="cd04905">
    <property type="entry name" value="ACT_CM-PDT"/>
    <property type="match status" value="1"/>
</dbReference>
<accession>A0A542ECV2</accession>
<comment type="caution">
    <text evidence="13">The sequence shown here is derived from an EMBL/GenBank/DDBJ whole genome shotgun (WGS) entry which is preliminary data.</text>
</comment>
<reference evidence="13 14" key="1">
    <citation type="submission" date="2019-06" db="EMBL/GenBank/DDBJ databases">
        <title>Sequencing the genomes of 1000 actinobacteria strains.</title>
        <authorList>
            <person name="Klenk H.-P."/>
        </authorList>
    </citation>
    <scope>NUCLEOTIDE SEQUENCE [LARGE SCALE GENOMIC DNA]</scope>
    <source>
        <strain evidence="13 14">DSM 19828</strain>
    </source>
</reference>
<evidence type="ECO:0000256" key="4">
    <source>
        <dbReference type="ARBA" id="ARBA00022605"/>
    </source>
</evidence>
<dbReference type="InterPro" id="IPR045865">
    <property type="entry name" value="ACT-like_dom_sf"/>
</dbReference>
<evidence type="ECO:0000259" key="12">
    <source>
        <dbReference type="PROSITE" id="PS51671"/>
    </source>
</evidence>
<keyword evidence="7 10" id="KW-0456">Lyase</keyword>
<feature type="domain" description="Prephenate dehydratase" evidence="11">
    <location>
        <begin position="2"/>
        <end position="188"/>
    </location>
</feature>
<evidence type="ECO:0000256" key="10">
    <source>
        <dbReference type="RuleBase" id="RU361254"/>
    </source>
</evidence>
<evidence type="ECO:0000256" key="1">
    <source>
        <dbReference type="ARBA" id="ARBA00004741"/>
    </source>
</evidence>
<dbReference type="Pfam" id="PF01842">
    <property type="entry name" value="ACT"/>
    <property type="match status" value="1"/>
</dbReference>
<dbReference type="RefSeq" id="WP_141927374.1">
    <property type="nucleotide sequence ID" value="NZ_BAABCI010000015.1"/>
</dbReference>
<evidence type="ECO:0000256" key="7">
    <source>
        <dbReference type="ARBA" id="ARBA00023239"/>
    </source>
</evidence>
<sequence>MSYGYFGPRGTFTQAALASYLESNGVAAELERSVPFSTVPAVLDAVMSGEVDFGVVPIENSVEGGVSATLDALNAREDLFIRAEVLVPITFVLAARPGTPLESIDAVGSHSHAWAQVRGWMSTNTPAAQYVPTLSTAAAAEALASDDDVPYQAAVCARMAAETFGLEVLAEGIGDNASAVTRFVVVSGPGKLPASTGADKTTLMLFQHDDHAGGLLALLEQFAARGINMTRLESRPTGVAMGSYCFSIDFEGHLEDARVAETLKSLHRVAAKVRFFGSYPRADRRPATVVPTATDEAFVESQTWFEMLRVDS</sequence>
<dbReference type="CDD" id="cd13632">
    <property type="entry name" value="PBP2_Aa-PDT_like"/>
    <property type="match status" value="1"/>
</dbReference>
<comment type="pathway">
    <text evidence="1 10">Amino-acid biosynthesis; L-phenylalanine biosynthesis; phenylpyruvate from prephenate: step 1/1.</text>
</comment>
<dbReference type="NCBIfam" id="NF008865">
    <property type="entry name" value="PRK11898.1"/>
    <property type="match status" value="1"/>
</dbReference>
<proteinExistence type="predicted"/>